<dbReference type="AlphaFoldDB" id="A0A381VEZ5"/>
<feature type="non-terminal residue" evidence="1">
    <location>
        <position position="36"/>
    </location>
</feature>
<name>A0A381VEZ5_9ZZZZ</name>
<accession>A0A381VEZ5</accession>
<sequence>MTRVWRHIRKEFSANTVVNLGLVYTHRRPIQALALG</sequence>
<organism evidence="1">
    <name type="scientific">marine metagenome</name>
    <dbReference type="NCBI Taxonomy" id="408172"/>
    <lineage>
        <taxon>unclassified sequences</taxon>
        <taxon>metagenomes</taxon>
        <taxon>ecological metagenomes</taxon>
    </lineage>
</organism>
<gene>
    <name evidence="1" type="ORF">METZ01_LOCUS90837</name>
</gene>
<evidence type="ECO:0000313" key="1">
    <source>
        <dbReference type="EMBL" id="SVA37983.1"/>
    </source>
</evidence>
<reference evidence="1" key="1">
    <citation type="submission" date="2018-05" db="EMBL/GenBank/DDBJ databases">
        <authorList>
            <person name="Lanie J.A."/>
            <person name="Ng W.-L."/>
            <person name="Kazmierczak K.M."/>
            <person name="Andrzejewski T.M."/>
            <person name="Davidsen T.M."/>
            <person name="Wayne K.J."/>
            <person name="Tettelin H."/>
            <person name="Glass J.I."/>
            <person name="Rusch D."/>
            <person name="Podicherti R."/>
            <person name="Tsui H.-C.T."/>
            <person name="Winkler M.E."/>
        </authorList>
    </citation>
    <scope>NUCLEOTIDE SEQUENCE</scope>
</reference>
<dbReference type="EMBL" id="UINC01008439">
    <property type="protein sequence ID" value="SVA37983.1"/>
    <property type="molecule type" value="Genomic_DNA"/>
</dbReference>
<proteinExistence type="predicted"/>
<protein>
    <submittedName>
        <fullName evidence="1">Uncharacterized protein</fullName>
    </submittedName>
</protein>